<organism evidence="1 2">
    <name type="scientific">Plakobranchus ocellatus</name>
    <dbReference type="NCBI Taxonomy" id="259542"/>
    <lineage>
        <taxon>Eukaryota</taxon>
        <taxon>Metazoa</taxon>
        <taxon>Spiralia</taxon>
        <taxon>Lophotrochozoa</taxon>
        <taxon>Mollusca</taxon>
        <taxon>Gastropoda</taxon>
        <taxon>Heterobranchia</taxon>
        <taxon>Euthyneura</taxon>
        <taxon>Panpulmonata</taxon>
        <taxon>Sacoglossa</taxon>
        <taxon>Placobranchoidea</taxon>
        <taxon>Plakobranchidae</taxon>
        <taxon>Plakobranchus</taxon>
    </lineage>
</organism>
<sequence length="98" mass="10970">MILNIRIGKQTTNLPSSNVIVLVFSASWEEHLVHVGKTLETLQRAKFTIKHFKNTVGNTTVEFLGHQVSGGEIKPDNTKTQKDTGPIELLQQISFQLQ</sequence>
<protein>
    <submittedName>
        <fullName evidence="1">Retrovirus-related pol polyprotein from transposon 17.6</fullName>
    </submittedName>
</protein>
<dbReference type="InterPro" id="IPR043502">
    <property type="entry name" value="DNA/RNA_pol_sf"/>
</dbReference>
<reference evidence="1 2" key="1">
    <citation type="journal article" date="2021" name="Elife">
        <title>Chloroplast acquisition without the gene transfer in kleptoplastic sea slugs, Plakobranchus ocellatus.</title>
        <authorList>
            <person name="Maeda T."/>
            <person name="Takahashi S."/>
            <person name="Yoshida T."/>
            <person name="Shimamura S."/>
            <person name="Takaki Y."/>
            <person name="Nagai Y."/>
            <person name="Toyoda A."/>
            <person name="Suzuki Y."/>
            <person name="Arimoto A."/>
            <person name="Ishii H."/>
            <person name="Satoh N."/>
            <person name="Nishiyama T."/>
            <person name="Hasebe M."/>
            <person name="Maruyama T."/>
            <person name="Minagawa J."/>
            <person name="Obokata J."/>
            <person name="Shigenobu S."/>
        </authorList>
    </citation>
    <scope>NUCLEOTIDE SEQUENCE [LARGE SCALE GENOMIC DNA]</scope>
</reference>
<evidence type="ECO:0000313" key="2">
    <source>
        <dbReference type="Proteomes" id="UP000735302"/>
    </source>
</evidence>
<dbReference type="InterPro" id="IPR043128">
    <property type="entry name" value="Rev_trsase/Diguanyl_cyclase"/>
</dbReference>
<dbReference type="Proteomes" id="UP000735302">
    <property type="component" value="Unassembled WGS sequence"/>
</dbReference>
<keyword evidence="2" id="KW-1185">Reference proteome</keyword>
<proteinExistence type="predicted"/>
<dbReference type="EMBL" id="BLXT01007646">
    <property type="protein sequence ID" value="GFO40943.1"/>
    <property type="molecule type" value="Genomic_DNA"/>
</dbReference>
<dbReference type="SUPFAM" id="SSF56672">
    <property type="entry name" value="DNA/RNA polymerases"/>
    <property type="match status" value="1"/>
</dbReference>
<dbReference type="Gene3D" id="3.30.70.270">
    <property type="match status" value="1"/>
</dbReference>
<dbReference type="AlphaFoldDB" id="A0AAV4DA62"/>
<name>A0AAV4DA62_9GAST</name>
<evidence type="ECO:0000313" key="1">
    <source>
        <dbReference type="EMBL" id="GFO40943.1"/>
    </source>
</evidence>
<gene>
    <name evidence="1" type="ORF">PoB_006744800</name>
</gene>
<accession>A0AAV4DA62</accession>
<comment type="caution">
    <text evidence="1">The sequence shown here is derived from an EMBL/GenBank/DDBJ whole genome shotgun (WGS) entry which is preliminary data.</text>
</comment>